<comment type="similarity">
    <text evidence="1">Belongs to the short-chain dehydrogenases/reductases (SDR) family.</text>
</comment>
<reference evidence="2 3" key="1">
    <citation type="submission" date="2024-01" db="EMBL/GenBank/DDBJ databases">
        <authorList>
            <person name="Alioto T."/>
            <person name="Alioto T."/>
            <person name="Gomez Garrido J."/>
        </authorList>
    </citation>
    <scope>NUCLEOTIDE SEQUENCE [LARGE SCALE GENOMIC DNA]</scope>
</reference>
<evidence type="ECO:0000256" key="1">
    <source>
        <dbReference type="RuleBase" id="RU000363"/>
    </source>
</evidence>
<dbReference type="PANTHER" id="PTHR43544">
    <property type="entry name" value="SHORT-CHAIN DEHYDROGENASE/REDUCTASE"/>
    <property type="match status" value="1"/>
</dbReference>
<dbReference type="SUPFAM" id="SSF51735">
    <property type="entry name" value="NAD(P)-binding Rossmann-fold domains"/>
    <property type="match status" value="1"/>
</dbReference>
<dbReference type="Proteomes" id="UP001314229">
    <property type="component" value="Unassembled WGS sequence"/>
</dbReference>
<accession>A0AAV1Q077</accession>
<name>A0AAV1Q077_SCOSC</name>
<dbReference type="CDD" id="cd05325">
    <property type="entry name" value="carb_red_sniffer_like_SDR_c"/>
    <property type="match status" value="1"/>
</dbReference>
<keyword evidence="3" id="KW-1185">Reference proteome</keyword>
<dbReference type="Gene3D" id="3.40.50.720">
    <property type="entry name" value="NAD(P)-binding Rossmann-like Domain"/>
    <property type="match status" value="1"/>
</dbReference>
<dbReference type="PRINTS" id="PR00081">
    <property type="entry name" value="GDHRDH"/>
</dbReference>
<protein>
    <submittedName>
        <fullName evidence="2">C-factor isoform X1</fullName>
    </submittedName>
</protein>
<evidence type="ECO:0000313" key="3">
    <source>
        <dbReference type="Proteomes" id="UP001314229"/>
    </source>
</evidence>
<sequence length="263" mass="27968">MSGVINFKNCGSVLVTGASRGLGLQIVDTLATGGASPGKIIATTRNPASAQTLQELAEKHRNIHIITMDVVSQESIEKCAEEVHQLVQEEGLNCLINNAGINVVADFHTVTAEKMIENFHTNAVAPLMITKAFLPLLKQAASRGGAGDAGSMGIQRAAVINMTSLLGSVELNWGERANNFKWYPYRTSKSALNMVSRCMATDLESDGILCMAVHPGWVRTDMGGSAAPLSTEESISSVLSVIGGLTEKDHGSFLNFTGEPIPW</sequence>
<dbReference type="EMBL" id="CAWUFR010000434">
    <property type="protein sequence ID" value="CAK6977812.1"/>
    <property type="molecule type" value="Genomic_DNA"/>
</dbReference>
<dbReference type="PRINTS" id="PR00080">
    <property type="entry name" value="SDRFAMILY"/>
</dbReference>
<organism evidence="2 3">
    <name type="scientific">Scomber scombrus</name>
    <name type="common">Atlantic mackerel</name>
    <name type="synonym">Scomber vernalis</name>
    <dbReference type="NCBI Taxonomy" id="13677"/>
    <lineage>
        <taxon>Eukaryota</taxon>
        <taxon>Metazoa</taxon>
        <taxon>Chordata</taxon>
        <taxon>Craniata</taxon>
        <taxon>Vertebrata</taxon>
        <taxon>Euteleostomi</taxon>
        <taxon>Actinopterygii</taxon>
        <taxon>Neopterygii</taxon>
        <taxon>Teleostei</taxon>
        <taxon>Neoteleostei</taxon>
        <taxon>Acanthomorphata</taxon>
        <taxon>Pelagiaria</taxon>
        <taxon>Scombriformes</taxon>
        <taxon>Scombridae</taxon>
        <taxon>Scomber</taxon>
    </lineage>
</organism>
<dbReference type="InterPro" id="IPR036291">
    <property type="entry name" value="NAD(P)-bd_dom_sf"/>
</dbReference>
<evidence type="ECO:0000313" key="2">
    <source>
        <dbReference type="EMBL" id="CAK6977812.1"/>
    </source>
</evidence>
<dbReference type="GO" id="GO:0016491">
    <property type="term" value="F:oxidoreductase activity"/>
    <property type="evidence" value="ECO:0007669"/>
    <property type="project" value="TreeGrafter"/>
</dbReference>
<dbReference type="PANTHER" id="PTHR43544:SF34">
    <property type="entry name" value="SI:DKEY-12E7.4"/>
    <property type="match status" value="1"/>
</dbReference>
<dbReference type="InterPro" id="IPR002347">
    <property type="entry name" value="SDR_fam"/>
</dbReference>
<dbReference type="Pfam" id="PF00106">
    <property type="entry name" value="adh_short"/>
    <property type="match status" value="1"/>
</dbReference>
<comment type="caution">
    <text evidence="2">The sequence shown here is derived from an EMBL/GenBank/DDBJ whole genome shotgun (WGS) entry which is preliminary data.</text>
</comment>
<dbReference type="AlphaFoldDB" id="A0AAV1Q077"/>
<dbReference type="InterPro" id="IPR051468">
    <property type="entry name" value="Fungal_SecMetab_SDRs"/>
</dbReference>
<gene>
    <name evidence="2" type="ORF">FSCOSCO3_A026087</name>
</gene>
<dbReference type="GO" id="GO:0005737">
    <property type="term" value="C:cytoplasm"/>
    <property type="evidence" value="ECO:0007669"/>
    <property type="project" value="TreeGrafter"/>
</dbReference>
<proteinExistence type="inferred from homology"/>